<feature type="transmembrane region" description="Helical" evidence="14">
    <location>
        <begin position="818"/>
        <end position="840"/>
    </location>
</feature>
<dbReference type="CDD" id="cd01007">
    <property type="entry name" value="PBP2_BvgS_HisK_like"/>
    <property type="match status" value="1"/>
</dbReference>
<dbReference type="SUPFAM" id="SSF53850">
    <property type="entry name" value="Periplasmic binding protein-like II"/>
    <property type="match status" value="3"/>
</dbReference>
<keyword evidence="9" id="KW-0663">Pyridoxal phosphate</keyword>
<dbReference type="Gene3D" id="3.30.565.10">
    <property type="entry name" value="Histidine kinase-like ATPase, C-terminal domain"/>
    <property type="match status" value="1"/>
</dbReference>
<dbReference type="InterPro" id="IPR001638">
    <property type="entry name" value="Solute-binding_3/MltF_N"/>
</dbReference>
<evidence type="ECO:0000256" key="4">
    <source>
        <dbReference type="ARBA" id="ARBA00009406"/>
    </source>
</evidence>
<evidence type="ECO:0000256" key="12">
    <source>
        <dbReference type="ARBA" id="ARBA00033171"/>
    </source>
</evidence>
<evidence type="ECO:0000256" key="5">
    <source>
        <dbReference type="ARBA" id="ARBA00011738"/>
    </source>
</evidence>
<comment type="subunit">
    <text evidence="5">Homodimer.</text>
</comment>
<comment type="catalytic activity">
    <reaction evidence="1">
        <text>ATP + protein L-histidine = ADP + protein N-phospho-L-histidine.</text>
        <dbReference type="EC" id="2.7.13.3"/>
    </reaction>
</comment>
<dbReference type="Pfam" id="PF02518">
    <property type="entry name" value="HATPase_c"/>
    <property type="match status" value="1"/>
</dbReference>
<dbReference type="InterPro" id="IPR004358">
    <property type="entry name" value="Sig_transdc_His_kin-like_C"/>
</dbReference>
<dbReference type="PRINTS" id="PR00344">
    <property type="entry name" value="BCTRLSENSOR"/>
</dbReference>
<dbReference type="Proteomes" id="UP001169069">
    <property type="component" value="Unassembled WGS sequence"/>
</dbReference>
<dbReference type="PANTHER" id="PTHR31528:SF1">
    <property type="entry name" value="4-AMINO-5-HYDROXYMETHYL-2-METHYLPYRIMIDINE PHOSPHATE SYNTHASE THI11-RELATED"/>
    <property type="match status" value="1"/>
</dbReference>
<keyword evidence="10" id="KW-0784">Thiamine biosynthesis</keyword>
<feature type="chain" id="PRO_5047217306" description="histidine kinase" evidence="15">
    <location>
        <begin position="21"/>
        <end position="1114"/>
    </location>
</feature>
<evidence type="ECO:0000256" key="3">
    <source>
        <dbReference type="ARBA" id="ARBA00004948"/>
    </source>
</evidence>
<comment type="similarity">
    <text evidence="4">Belongs to the NMT1/THI5 family.</text>
</comment>
<feature type="domain" description="Histidine kinase" evidence="16">
    <location>
        <begin position="885"/>
        <end position="1110"/>
    </location>
</feature>
<dbReference type="InterPro" id="IPR003594">
    <property type="entry name" value="HATPase_dom"/>
</dbReference>
<evidence type="ECO:0000259" key="16">
    <source>
        <dbReference type="PROSITE" id="PS50109"/>
    </source>
</evidence>
<evidence type="ECO:0000256" key="2">
    <source>
        <dbReference type="ARBA" id="ARBA00003469"/>
    </source>
</evidence>
<dbReference type="Gene3D" id="3.40.190.10">
    <property type="entry name" value="Periplasmic binding protein-like II"/>
    <property type="match status" value="6"/>
</dbReference>
<keyword evidence="14" id="KW-1133">Transmembrane helix</keyword>
<name>A0ABT7QX00_9BACT</name>
<dbReference type="SUPFAM" id="SSF55874">
    <property type="entry name" value="ATPase domain of HSP90 chaperone/DNA topoisomerase II/histidine kinase"/>
    <property type="match status" value="1"/>
</dbReference>
<evidence type="ECO:0000256" key="15">
    <source>
        <dbReference type="SAM" id="SignalP"/>
    </source>
</evidence>
<keyword evidence="11" id="KW-0408">Iron</keyword>
<dbReference type="InterPro" id="IPR027939">
    <property type="entry name" value="NMT1/THI5"/>
</dbReference>
<proteinExistence type="inferred from homology"/>
<evidence type="ECO:0000256" key="8">
    <source>
        <dbReference type="ARBA" id="ARBA00022723"/>
    </source>
</evidence>
<evidence type="ECO:0000256" key="14">
    <source>
        <dbReference type="SAM" id="Phobius"/>
    </source>
</evidence>
<dbReference type="InterPro" id="IPR015168">
    <property type="entry name" value="SsuA/THI5"/>
</dbReference>
<dbReference type="SMART" id="SM00062">
    <property type="entry name" value="PBPb"/>
    <property type="match status" value="2"/>
</dbReference>
<dbReference type="EC" id="2.7.13.3" evidence="6"/>
<organism evidence="17 18">
    <name type="scientific">Sulfurovum zhangzhouensis</name>
    <dbReference type="NCBI Taxonomy" id="3019067"/>
    <lineage>
        <taxon>Bacteria</taxon>
        <taxon>Pseudomonadati</taxon>
        <taxon>Campylobacterota</taxon>
        <taxon>Epsilonproteobacteria</taxon>
        <taxon>Campylobacterales</taxon>
        <taxon>Sulfurovaceae</taxon>
        <taxon>Sulfurovum</taxon>
    </lineage>
</organism>
<dbReference type="RefSeq" id="WP_289412688.1">
    <property type="nucleotide sequence ID" value="NZ_JAQIBD010000001.1"/>
</dbReference>
<evidence type="ECO:0000256" key="11">
    <source>
        <dbReference type="ARBA" id="ARBA00023004"/>
    </source>
</evidence>
<dbReference type="EMBL" id="JAQIBD010000001">
    <property type="protein sequence ID" value="MDM5271318.1"/>
    <property type="molecule type" value="Genomic_DNA"/>
</dbReference>
<evidence type="ECO:0000256" key="1">
    <source>
        <dbReference type="ARBA" id="ARBA00000085"/>
    </source>
</evidence>
<comment type="caution">
    <text evidence="17">The sequence shown here is derived from an EMBL/GenBank/DDBJ whole genome shotgun (WGS) entry which is preliminary data.</text>
</comment>
<keyword evidence="14" id="KW-0472">Membrane</keyword>
<dbReference type="PROSITE" id="PS50109">
    <property type="entry name" value="HIS_KIN"/>
    <property type="match status" value="1"/>
</dbReference>
<evidence type="ECO:0000313" key="17">
    <source>
        <dbReference type="EMBL" id="MDM5271318.1"/>
    </source>
</evidence>
<comment type="pathway">
    <text evidence="3">Cofactor biosynthesis; thiamine diphosphate biosynthesis.</text>
</comment>
<dbReference type="Pfam" id="PF00497">
    <property type="entry name" value="SBP_bac_3"/>
    <property type="match status" value="2"/>
</dbReference>
<evidence type="ECO:0000256" key="9">
    <source>
        <dbReference type="ARBA" id="ARBA00022898"/>
    </source>
</evidence>
<keyword evidence="14" id="KW-0812">Transmembrane</keyword>
<evidence type="ECO:0000256" key="10">
    <source>
        <dbReference type="ARBA" id="ARBA00022977"/>
    </source>
</evidence>
<dbReference type="CDD" id="cd13708">
    <property type="entry name" value="PBP2_BvgS_like_1"/>
    <property type="match status" value="1"/>
</dbReference>
<keyword evidence="18" id="KW-1185">Reference proteome</keyword>
<evidence type="ECO:0000313" key="18">
    <source>
        <dbReference type="Proteomes" id="UP001169069"/>
    </source>
</evidence>
<keyword evidence="7" id="KW-0808">Transferase</keyword>
<dbReference type="CDD" id="cd00075">
    <property type="entry name" value="HATPase"/>
    <property type="match status" value="1"/>
</dbReference>
<dbReference type="SMART" id="SM00387">
    <property type="entry name" value="HATPase_c"/>
    <property type="match status" value="1"/>
</dbReference>
<feature type="signal peptide" evidence="15">
    <location>
        <begin position="1"/>
        <end position="20"/>
    </location>
</feature>
<evidence type="ECO:0000256" key="7">
    <source>
        <dbReference type="ARBA" id="ARBA00022679"/>
    </source>
</evidence>
<gene>
    <name evidence="17" type="ORF">PGH07_03935</name>
</gene>
<accession>A0ABT7QX00</accession>
<dbReference type="InterPro" id="IPR005467">
    <property type="entry name" value="His_kinase_dom"/>
</dbReference>
<comment type="catalytic activity">
    <reaction evidence="13">
        <text>N(6)-(pyridoxal phosphate)-L-lysyl-[4-amino-5-hydroxymethyl-2-methylpyrimidine phosphate synthase] + L-histidyl-[4-amino-5-hydroxymethyl-2-methylpyrimidine phosphate synthase] + 2 Fe(3+) + 4 H2O = L-lysyl-[4-amino-5-hydroxymethyl-2-methylpyrimidine phosphate synthase] + (2S)-2-amino-5-hydroxy-4-oxopentanoyl-[4-amino-5-hydroxymethyl-2-methylpyrimidine phosphate synthase] + 4-amino-2-methyl-5-(phosphooxymethyl)pyrimidine + 3-oxopropanoate + 2 Fe(2+) + 2 H(+)</text>
        <dbReference type="Rhea" id="RHEA:65756"/>
        <dbReference type="Rhea" id="RHEA-COMP:16892"/>
        <dbReference type="Rhea" id="RHEA-COMP:16893"/>
        <dbReference type="Rhea" id="RHEA-COMP:16894"/>
        <dbReference type="Rhea" id="RHEA-COMP:16895"/>
        <dbReference type="ChEBI" id="CHEBI:15377"/>
        <dbReference type="ChEBI" id="CHEBI:15378"/>
        <dbReference type="ChEBI" id="CHEBI:29033"/>
        <dbReference type="ChEBI" id="CHEBI:29034"/>
        <dbReference type="ChEBI" id="CHEBI:29969"/>
        <dbReference type="ChEBI" id="CHEBI:29979"/>
        <dbReference type="ChEBI" id="CHEBI:33190"/>
        <dbReference type="ChEBI" id="CHEBI:58354"/>
        <dbReference type="ChEBI" id="CHEBI:143915"/>
        <dbReference type="ChEBI" id="CHEBI:157692"/>
    </reaction>
    <physiologicalReaction direction="left-to-right" evidence="13">
        <dbReference type="Rhea" id="RHEA:65757"/>
    </physiologicalReaction>
</comment>
<evidence type="ECO:0000256" key="6">
    <source>
        <dbReference type="ARBA" id="ARBA00012438"/>
    </source>
</evidence>
<evidence type="ECO:0000256" key="13">
    <source>
        <dbReference type="ARBA" id="ARBA00048179"/>
    </source>
</evidence>
<reference evidence="17" key="1">
    <citation type="submission" date="2023-01" db="EMBL/GenBank/DDBJ databases">
        <title>Sulfurovum sp. zt1-1 genome assembly.</title>
        <authorList>
            <person name="Wang J."/>
        </authorList>
    </citation>
    <scope>NUCLEOTIDE SEQUENCE</scope>
    <source>
        <strain evidence="17">Zt1-1</strain>
    </source>
</reference>
<sequence length="1114" mass="127203">MYLFRLLFLLLLSLITIANAQDQTLEKVSVQFEWKHQFEFAGFYAAKEKGFYKEAGLDVTINEHSPGIDTVENVLQGVSTYGISSSQLILDRLAGKKVVLLASYFKQNALVLITRPEIQSIEALKDKQIMGTTGELTQSSLAAMLQLHNLKPDDITVIPHSYDINAFKNGEVDAITAFISNEPFFLDQKQVSYKIFNPAEYGIYSYDVELFTSEKEATQHPHRTQRFINATRKGWKYALNHKEEIIDLIYEKYSKAKSKEALLYEAKITENLIKKELFSIGAIVPELIKLNTDLYVQLGMVTPDWDLDGFIFNLKPHKINLTPTESAFIESHPIIRCSAVSWKPFSSITGETYSGIFHEYYKLIEQRTGLKFEFVKIGDGVNFQYVLDALKRKEIDMIYGSGKTLERTNYALFAGPLMQASLSIVSHRENRFYTLESLKDKTIAVAKGSTASEYIKENFPTMNLLYTNSIDEALYKVSEQKADAVVDNLVVLDYMIRDNYQFHQIEITGINDDGFDIYGLIRDDYPILRQILDKAIRSVTQEELLSINNRLIRSTIQTTNPYDINLSTEELAIIRKNTFISLSKHEAEYLKEKKSLTLCVDPNWLPFEKMEKGKHIGMSAEYFGLISSRIGIPITVIPTTTWEKSLSYAKARKCDILSLSMETPSRKAYLDFTDPLLEVPLVITTTYDQFFISDISELRGKKIGIVKGYAFKELLQTRYPDIQFIEAVSIEEGLKSVIKGETFGFIDNLTAIGYQIQKNFPGSLKVSGKFNEKQELSLGVRNDEPALLGILNKAVGSIDEKTKENILNSWITIKYEQGFNYILLGKVLTPFVLIALLLLFRQSVLSKYNAQLKNEVEEKVKELRKKDKILLKKHRMAAMGEVLSLIAHQWKQPLSAISSTLMGIKVKLVSGQYNLNDQTDREKFLLYLDQKHNRINHYVEFLSNTTDDFRNFFNPNKHKESTSLLVPIRSALQIVQGSMQTHGINIKEDLRIDAELMLYKNEITQVVLNLLKNSEDNFLEKAIPHPEIIITTYTDQDHYIIRICDNGGGIPKEHINNIFDPYFSTKHEDIGTGLGLYMSKIIVEEHHGGLLNMYNTDQGVCFEIILTKRYTGNN</sequence>
<dbReference type="PANTHER" id="PTHR31528">
    <property type="entry name" value="4-AMINO-5-HYDROXYMETHYL-2-METHYLPYRIMIDINE PHOSPHATE SYNTHASE THI11-RELATED"/>
    <property type="match status" value="1"/>
</dbReference>
<dbReference type="InterPro" id="IPR036890">
    <property type="entry name" value="HATPase_C_sf"/>
</dbReference>
<dbReference type="Pfam" id="PF09084">
    <property type="entry name" value="NMT1"/>
    <property type="match status" value="1"/>
</dbReference>
<dbReference type="Gene3D" id="1.10.287.130">
    <property type="match status" value="1"/>
</dbReference>
<protein>
    <recommendedName>
        <fullName evidence="6">histidine kinase</fullName>
        <ecNumber evidence="6">2.7.13.3</ecNumber>
    </recommendedName>
    <alternativeName>
        <fullName evidence="12">Thiamine pyrimidine synthase</fullName>
    </alternativeName>
</protein>
<keyword evidence="15" id="KW-0732">Signal</keyword>
<keyword evidence="8" id="KW-0479">Metal-binding</keyword>
<comment type="function">
    <text evidence="2">Responsible for the formation of the pyrimidine heterocycle in the thiamine biosynthesis pathway. Catalyzes the formation of hydroxymethylpyrimidine phosphate (HMP-P) from histidine and pyridoxal phosphate (PLP). The protein uses PLP and the active site histidine to form HMP-P, generating an inactive enzyme. The enzyme can only undergo a single turnover, which suggests it is a suicide enzyme.</text>
</comment>